<gene>
    <name evidence="2" type="ORF">GH741_01685</name>
</gene>
<evidence type="ECO:0000313" key="3">
    <source>
        <dbReference type="Proteomes" id="UP000799092"/>
    </source>
</evidence>
<feature type="transmembrane region" description="Helical" evidence="1">
    <location>
        <begin position="12"/>
        <end position="29"/>
    </location>
</feature>
<keyword evidence="1" id="KW-1133">Transmembrane helix</keyword>
<protein>
    <submittedName>
        <fullName evidence="2">Uncharacterized protein</fullName>
    </submittedName>
</protein>
<keyword evidence="1" id="KW-0812">Transmembrane</keyword>
<feature type="transmembrane region" description="Helical" evidence="1">
    <location>
        <begin position="41"/>
        <end position="60"/>
    </location>
</feature>
<dbReference type="EMBL" id="WJNG01000002">
    <property type="protein sequence ID" value="MRH41382.1"/>
    <property type="molecule type" value="Genomic_DNA"/>
</dbReference>
<name>A0A6A8DJ82_9BACI</name>
<keyword evidence="1" id="KW-0472">Membrane</keyword>
<keyword evidence="3" id="KW-1185">Reference proteome</keyword>
<comment type="caution">
    <text evidence="2">The sequence shown here is derived from an EMBL/GenBank/DDBJ whole genome shotgun (WGS) entry which is preliminary data.</text>
</comment>
<dbReference type="RefSeq" id="WP_153735051.1">
    <property type="nucleotide sequence ID" value="NZ_WJNG01000002.1"/>
</dbReference>
<dbReference type="AlphaFoldDB" id="A0A6A8DJ82"/>
<proteinExistence type="predicted"/>
<reference evidence="2" key="1">
    <citation type="submission" date="2019-11" db="EMBL/GenBank/DDBJ databases">
        <authorList>
            <person name="Li J."/>
        </authorList>
    </citation>
    <scope>NUCLEOTIDE SEQUENCE</scope>
    <source>
        <strain evidence="2">B6B</strain>
    </source>
</reference>
<organism evidence="2 3">
    <name type="scientific">Aquibacillus halophilus</name>
    <dbReference type="NCBI Taxonomy" id="930132"/>
    <lineage>
        <taxon>Bacteria</taxon>
        <taxon>Bacillati</taxon>
        <taxon>Bacillota</taxon>
        <taxon>Bacilli</taxon>
        <taxon>Bacillales</taxon>
        <taxon>Bacillaceae</taxon>
        <taxon>Aquibacillus</taxon>
    </lineage>
</organism>
<sequence length="66" mass="7648">MENQKLKKLKTFKRVAWYLMLLFIVSLLVLKNFELNELANIPYVLTAIAGISVIVSNLLITKELRK</sequence>
<evidence type="ECO:0000313" key="2">
    <source>
        <dbReference type="EMBL" id="MRH41382.1"/>
    </source>
</evidence>
<accession>A0A6A8DJ82</accession>
<evidence type="ECO:0000256" key="1">
    <source>
        <dbReference type="SAM" id="Phobius"/>
    </source>
</evidence>
<dbReference type="Proteomes" id="UP000799092">
    <property type="component" value="Unassembled WGS sequence"/>
</dbReference>